<accession>A0A1I4GYG5</accession>
<evidence type="ECO:0000313" key="3">
    <source>
        <dbReference type="Proteomes" id="UP000198851"/>
    </source>
</evidence>
<feature type="transmembrane region" description="Helical" evidence="1">
    <location>
        <begin position="30"/>
        <end position="49"/>
    </location>
</feature>
<sequence length="411" mass="46962">MTETNLHPGPGAGLDRYFKMNWVFSARRDLIFLIGSVLAGWLIFGIYLLMGWNMILVWLVWVIVLDTPHFFATYSRTYLDKAARKQMPRLLILSLGVFLVGPVTLLVSYGLQGMGASFWKAPWYGFMIVVSLWAYWHVTRQHYGILRLYHRVNGETGTKDARIDSWVLYGCLLVPFVAFLAQHSGARRRVGLEGRPAFPEREIGQSWFEYVAALQWELWVVLATVVIVVALLGVFVARQVQRVSQGDKIALPKLAFLAAVLPLHLYMCYSGHLLFTSLLVFTMIVTIYHDVQYLAIVWFYNENRYGGEPEKAEQTYGFAAKLSRNFWIYLAFAIAAISLPVWGLGCLIGRINVCSVGPVWGDPLEIGGTTWIAFYVMLTLGFQMHHYVLDQFIWRPSKDKKLREDLKVEGQ</sequence>
<proteinExistence type="predicted"/>
<protein>
    <submittedName>
        <fullName evidence="2">Uncharacterized protein</fullName>
    </submittedName>
</protein>
<evidence type="ECO:0000256" key="1">
    <source>
        <dbReference type="SAM" id="Phobius"/>
    </source>
</evidence>
<feature type="transmembrane region" description="Helical" evidence="1">
    <location>
        <begin position="90"/>
        <end position="109"/>
    </location>
</feature>
<feature type="transmembrane region" description="Helical" evidence="1">
    <location>
        <begin position="121"/>
        <end position="138"/>
    </location>
</feature>
<dbReference type="AlphaFoldDB" id="A0A1I4GYG5"/>
<keyword evidence="1" id="KW-1133">Transmembrane helix</keyword>
<keyword evidence="3" id="KW-1185">Reference proteome</keyword>
<evidence type="ECO:0000313" key="2">
    <source>
        <dbReference type="EMBL" id="SFL34995.1"/>
    </source>
</evidence>
<feature type="transmembrane region" description="Helical" evidence="1">
    <location>
        <begin position="166"/>
        <end position="185"/>
    </location>
</feature>
<name>A0A1I4GYG5_9RHOB</name>
<organism evidence="2 3">
    <name type="scientific">Shimia haliotis</name>
    <dbReference type="NCBI Taxonomy" id="1280847"/>
    <lineage>
        <taxon>Bacteria</taxon>
        <taxon>Pseudomonadati</taxon>
        <taxon>Pseudomonadota</taxon>
        <taxon>Alphaproteobacteria</taxon>
        <taxon>Rhodobacterales</taxon>
        <taxon>Roseobacteraceae</taxon>
    </lineage>
</organism>
<feature type="transmembrane region" description="Helical" evidence="1">
    <location>
        <begin position="371"/>
        <end position="389"/>
    </location>
</feature>
<feature type="transmembrane region" description="Helical" evidence="1">
    <location>
        <begin position="273"/>
        <end position="300"/>
    </location>
</feature>
<gene>
    <name evidence="2" type="ORF">SAMN04488036_11072</name>
</gene>
<feature type="transmembrane region" description="Helical" evidence="1">
    <location>
        <begin position="326"/>
        <end position="351"/>
    </location>
</feature>
<dbReference type="Proteomes" id="UP000198851">
    <property type="component" value="Unassembled WGS sequence"/>
</dbReference>
<keyword evidence="1" id="KW-0472">Membrane</keyword>
<feature type="transmembrane region" description="Helical" evidence="1">
    <location>
        <begin position="249"/>
        <end position="267"/>
    </location>
</feature>
<keyword evidence="1" id="KW-0812">Transmembrane</keyword>
<dbReference type="EMBL" id="FOSZ01000010">
    <property type="protein sequence ID" value="SFL34995.1"/>
    <property type="molecule type" value="Genomic_DNA"/>
</dbReference>
<feature type="transmembrane region" description="Helical" evidence="1">
    <location>
        <begin position="218"/>
        <end position="237"/>
    </location>
</feature>
<dbReference type="RefSeq" id="WP_093325764.1">
    <property type="nucleotide sequence ID" value="NZ_FOSZ01000010.1"/>
</dbReference>
<feature type="transmembrane region" description="Helical" evidence="1">
    <location>
        <begin position="55"/>
        <end position="78"/>
    </location>
</feature>
<reference evidence="3" key="1">
    <citation type="submission" date="2016-10" db="EMBL/GenBank/DDBJ databases">
        <authorList>
            <person name="Varghese N."/>
            <person name="Submissions S."/>
        </authorList>
    </citation>
    <scope>NUCLEOTIDE SEQUENCE [LARGE SCALE GENOMIC DNA]</scope>
    <source>
        <strain evidence="3">DSM 28453</strain>
    </source>
</reference>
<dbReference type="OrthoDB" id="7056790at2"/>